<gene>
    <name evidence="3" type="ORF">CA2015_4166</name>
</gene>
<evidence type="ECO:0000313" key="4">
    <source>
        <dbReference type="Proteomes" id="UP000036520"/>
    </source>
</evidence>
<feature type="signal peptide" evidence="2">
    <location>
        <begin position="1"/>
        <end position="19"/>
    </location>
</feature>
<protein>
    <submittedName>
        <fullName evidence="3">Uncharacterized protein</fullName>
    </submittedName>
</protein>
<name>A0A0H4PH75_9BACT</name>
<feature type="region of interest" description="Disordered" evidence="1">
    <location>
        <begin position="24"/>
        <end position="99"/>
    </location>
</feature>
<accession>A0A0H4PH75</accession>
<evidence type="ECO:0000256" key="2">
    <source>
        <dbReference type="SAM" id="SignalP"/>
    </source>
</evidence>
<organism evidence="3 4">
    <name type="scientific">Cyclobacterium amurskyense</name>
    <dbReference type="NCBI Taxonomy" id="320787"/>
    <lineage>
        <taxon>Bacteria</taxon>
        <taxon>Pseudomonadati</taxon>
        <taxon>Bacteroidota</taxon>
        <taxon>Cytophagia</taxon>
        <taxon>Cytophagales</taxon>
        <taxon>Cyclobacteriaceae</taxon>
        <taxon>Cyclobacterium</taxon>
    </lineage>
</organism>
<feature type="compositionally biased region" description="Polar residues" evidence="1">
    <location>
        <begin position="72"/>
        <end position="85"/>
    </location>
</feature>
<dbReference type="OrthoDB" id="797657at2"/>
<dbReference type="STRING" id="320787.CA2015_4166"/>
<dbReference type="EMBL" id="CP012040">
    <property type="protein sequence ID" value="AKP53519.1"/>
    <property type="molecule type" value="Genomic_DNA"/>
</dbReference>
<dbReference type="PATRIC" id="fig|320787.5.peg.4566"/>
<feature type="compositionally biased region" description="Basic and acidic residues" evidence="1">
    <location>
        <begin position="62"/>
        <end position="71"/>
    </location>
</feature>
<keyword evidence="2" id="KW-0732">Signal</keyword>
<sequence length="99" mass="11176">MKSILLAFAFMTIATFSFAQDRNDLKGPAAKNYKPWQKSDNTTPKKVYTVDTSDKLQGPSAKNEKAWKGEKQNFQQIELVSNKPRTTGPKAKNAKPWNN</sequence>
<reference evidence="3 4" key="1">
    <citation type="submission" date="2015-07" db="EMBL/GenBank/DDBJ databases">
        <authorList>
            <person name="Kim K.M."/>
        </authorList>
    </citation>
    <scope>NUCLEOTIDE SEQUENCE [LARGE SCALE GENOMIC DNA]</scope>
    <source>
        <strain evidence="3 4">KCTC 12363</strain>
    </source>
</reference>
<evidence type="ECO:0000313" key="3">
    <source>
        <dbReference type="EMBL" id="AKP53519.1"/>
    </source>
</evidence>
<dbReference type="RefSeq" id="WP_048643617.1">
    <property type="nucleotide sequence ID" value="NZ_CAXBGM010000071.1"/>
</dbReference>
<evidence type="ECO:0000256" key="1">
    <source>
        <dbReference type="SAM" id="MobiDB-lite"/>
    </source>
</evidence>
<feature type="chain" id="PRO_5005208835" evidence="2">
    <location>
        <begin position="20"/>
        <end position="99"/>
    </location>
</feature>
<dbReference type="KEGG" id="camu:CA2015_4166"/>
<keyword evidence="4" id="KW-1185">Reference proteome</keyword>
<proteinExistence type="predicted"/>
<dbReference type="Proteomes" id="UP000036520">
    <property type="component" value="Chromosome"/>
</dbReference>
<dbReference type="AlphaFoldDB" id="A0A0H4PH75"/>